<keyword evidence="5 10" id="KW-0732">Signal</keyword>
<dbReference type="RefSeq" id="WP_076381514.1">
    <property type="nucleotide sequence ID" value="NZ_AP017422.1"/>
</dbReference>
<dbReference type="Gene3D" id="2.170.130.10">
    <property type="entry name" value="TonB-dependent receptor, plug domain"/>
    <property type="match status" value="1"/>
</dbReference>
<comment type="subcellular location">
    <subcellularLocation>
        <location evidence="1 8">Cell outer membrane</location>
        <topology evidence="1 8">Multi-pass membrane protein</topology>
    </subcellularLocation>
</comment>
<comment type="similarity">
    <text evidence="8">Belongs to the TonB-dependent receptor family.</text>
</comment>
<dbReference type="Pfam" id="PF07715">
    <property type="entry name" value="Plug"/>
    <property type="match status" value="1"/>
</dbReference>
<dbReference type="InterPro" id="IPR037066">
    <property type="entry name" value="Plug_dom_sf"/>
</dbReference>
<dbReference type="PROSITE" id="PS51257">
    <property type="entry name" value="PROKAR_LIPOPROTEIN"/>
    <property type="match status" value="1"/>
</dbReference>
<organism evidence="13 14">
    <name type="scientific">Filimonas lacunae</name>
    <dbReference type="NCBI Taxonomy" id="477680"/>
    <lineage>
        <taxon>Bacteria</taxon>
        <taxon>Pseudomonadati</taxon>
        <taxon>Bacteroidota</taxon>
        <taxon>Chitinophagia</taxon>
        <taxon>Chitinophagales</taxon>
        <taxon>Chitinophagaceae</taxon>
        <taxon>Filimonas</taxon>
    </lineage>
</organism>
<dbReference type="Gene3D" id="2.40.170.20">
    <property type="entry name" value="TonB-dependent receptor, beta-barrel domain"/>
    <property type="match status" value="1"/>
</dbReference>
<evidence type="ECO:0000256" key="3">
    <source>
        <dbReference type="ARBA" id="ARBA00022452"/>
    </source>
</evidence>
<feature type="region of interest" description="Disordered" evidence="9">
    <location>
        <begin position="468"/>
        <end position="487"/>
    </location>
</feature>
<accession>A0A1N7R5N4</accession>
<sequence>MMFPRILLACCLLLSCVCSYDIAHGQSVSKTTLPNHKGQVTGRVVDSAKGDALEATVIVTNKSGSQVATATAKKDGNFSLVLPGYGEYTFTILYVGYSKHTQLVSWKRGEVAELGVIQLNGQPEELNEVVVKSKKPLIQSKPDKVVYNASADISNAAGSAADVLAKAPMITVDAEGAVKMRGNANIKVLLNGLPSGMFARNLSEALKMIPANTIESIEVITSPSAKYEAEGAGGVINIITKKLRGSNGNLNLNLGNLEQSGNGAINITRGKWDISLSGQANNRKRHRITDLIRQTVDGDNVTGSLHQVSDLDRHNRSASGDFTTTYTIDSSQKLSANASLWKGSWPVIANQYTSYTDAQTNSQYNQVSDQKEQDRWWEFSLNYKKTFARAGQELEVAGSHSDWKNSASYINNQYDMTGKNYFREQSPNNGTGHNWRIQADYTHPLTKSGKSKLETGFRADRTKDFNEYSVRNNRDNPGSDVLQEDSSRGNSLHYYQNVVAGYVSMVVEAKGGWTIRPGIRYERTRLGGDFTNNTQPGFASEFENWVPNLLIAKKLNERHDVKFNYNERINRPDIWDLNPYVNASDPRNINYGNPALRPELTRTLEAGHSYKAGGAFSITSSVYYSFNSNAVESLTTVDSAGVSYTTSQNVASNKRLGVNVSSSFRITRNWNVNTGGDYYHVWYASKALAVKNDGNFYSVNLNSSYTLPRNYTLQLSGNYNNGYVTLQGRGSAYLNYGFSARKEVLNKKAGITLRVNNIFQKTLNQWSYTRFSNFNSSTYNMFYNRSFTVTFNWQFGAYRKVEEGGGEGAGGSRS</sequence>
<dbReference type="Gene3D" id="2.60.40.1120">
    <property type="entry name" value="Carboxypeptidase-like, regulatory domain"/>
    <property type="match status" value="1"/>
</dbReference>
<evidence type="ECO:0000256" key="4">
    <source>
        <dbReference type="ARBA" id="ARBA00022692"/>
    </source>
</evidence>
<dbReference type="STRING" id="477680.SAMN05421788_109202"/>
<reference evidence="14" key="1">
    <citation type="submission" date="2017-01" db="EMBL/GenBank/DDBJ databases">
        <authorList>
            <person name="Varghese N."/>
            <person name="Submissions S."/>
        </authorList>
    </citation>
    <scope>NUCLEOTIDE SEQUENCE [LARGE SCALE GENOMIC DNA]</scope>
    <source>
        <strain evidence="14">DSM 21054</strain>
    </source>
</reference>
<feature type="signal peptide" evidence="10">
    <location>
        <begin position="1"/>
        <end position="23"/>
    </location>
</feature>
<feature type="domain" description="TonB-dependent receptor plug" evidence="11">
    <location>
        <begin position="154"/>
        <end position="235"/>
    </location>
</feature>
<dbReference type="GO" id="GO:0015344">
    <property type="term" value="F:siderophore uptake transmembrane transporter activity"/>
    <property type="evidence" value="ECO:0007669"/>
    <property type="project" value="TreeGrafter"/>
</dbReference>
<evidence type="ECO:0000256" key="7">
    <source>
        <dbReference type="ARBA" id="ARBA00023237"/>
    </source>
</evidence>
<dbReference type="GO" id="GO:0009279">
    <property type="term" value="C:cell outer membrane"/>
    <property type="evidence" value="ECO:0007669"/>
    <property type="project" value="UniProtKB-SubCell"/>
</dbReference>
<evidence type="ECO:0000256" key="9">
    <source>
        <dbReference type="SAM" id="MobiDB-lite"/>
    </source>
</evidence>
<keyword evidence="13" id="KW-0675">Receptor</keyword>
<dbReference type="SUPFAM" id="SSF49464">
    <property type="entry name" value="Carboxypeptidase regulatory domain-like"/>
    <property type="match status" value="1"/>
</dbReference>
<dbReference type="InterPro" id="IPR041700">
    <property type="entry name" value="OMP_b-brl_3"/>
</dbReference>
<dbReference type="PROSITE" id="PS52016">
    <property type="entry name" value="TONB_DEPENDENT_REC_3"/>
    <property type="match status" value="1"/>
</dbReference>
<proteinExistence type="inferred from homology"/>
<dbReference type="GO" id="GO:0044718">
    <property type="term" value="P:siderophore transmembrane transport"/>
    <property type="evidence" value="ECO:0007669"/>
    <property type="project" value="TreeGrafter"/>
</dbReference>
<evidence type="ECO:0000256" key="1">
    <source>
        <dbReference type="ARBA" id="ARBA00004571"/>
    </source>
</evidence>
<dbReference type="PANTHER" id="PTHR30069">
    <property type="entry name" value="TONB-DEPENDENT OUTER MEMBRANE RECEPTOR"/>
    <property type="match status" value="1"/>
</dbReference>
<keyword evidence="7 8" id="KW-0998">Cell outer membrane</keyword>
<dbReference type="AlphaFoldDB" id="A0A1N7R5N4"/>
<feature type="domain" description="Outer membrane protein beta-barrel" evidence="12">
    <location>
        <begin position="385"/>
        <end position="793"/>
    </location>
</feature>
<evidence type="ECO:0000256" key="5">
    <source>
        <dbReference type="ARBA" id="ARBA00022729"/>
    </source>
</evidence>
<evidence type="ECO:0000259" key="12">
    <source>
        <dbReference type="Pfam" id="PF14905"/>
    </source>
</evidence>
<evidence type="ECO:0000256" key="6">
    <source>
        <dbReference type="ARBA" id="ARBA00023136"/>
    </source>
</evidence>
<evidence type="ECO:0000256" key="2">
    <source>
        <dbReference type="ARBA" id="ARBA00022448"/>
    </source>
</evidence>
<keyword evidence="2 8" id="KW-0813">Transport</keyword>
<dbReference type="InterPro" id="IPR012910">
    <property type="entry name" value="Plug_dom"/>
</dbReference>
<gene>
    <name evidence="13" type="ORF">SAMN05421788_109202</name>
</gene>
<evidence type="ECO:0000313" key="13">
    <source>
        <dbReference type="EMBL" id="SIT30354.1"/>
    </source>
</evidence>
<keyword evidence="4 8" id="KW-0812">Transmembrane</keyword>
<dbReference type="Pfam" id="PF13620">
    <property type="entry name" value="CarboxypepD_reg"/>
    <property type="match status" value="1"/>
</dbReference>
<feature type="chain" id="PRO_5012320337" evidence="10">
    <location>
        <begin position="24"/>
        <end position="814"/>
    </location>
</feature>
<dbReference type="InterPro" id="IPR036942">
    <property type="entry name" value="Beta-barrel_TonB_sf"/>
</dbReference>
<dbReference type="PANTHER" id="PTHR30069:SF29">
    <property type="entry name" value="HEMOGLOBIN AND HEMOGLOBIN-HAPTOGLOBIN-BINDING PROTEIN 1-RELATED"/>
    <property type="match status" value="1"/>
</dbReference>
<evidence type="ECO:0000313" key="14">
    <source>
        <dbReference type="Proteomes" id="UP000186917"/>
    </source>
</evidence>
<dbReference type="InterPro" id="IPR039426">
    <property type="entry name" value="TonB-dep_rcpt-like"/>
</dbReference>
<dbReference type="EMBL" id="FTOR01000009">
    <property type="protein sequence ID" value="SIT30354.1"/>
    <property type="molecule type" value="Genomic_DNA"/>
</dbReference>
<evidence type="ECO:0000259" key="11">
    <source>
        <dbReference type="Pfam" id="PF07715"/>
    </source>
</evidence>
<keyword evidence="6 8" id="KW-0472">Membrane</keyword>
<dbReference type="Proteomes" id="UP000186917">
    <property type="component" value="Unassembled WGS sequence"/>
</dbReference>
<dbReference type="Pfam" id="PF14905">
    <property type="entry name" value="OMP_b-brl_3"/>
    <property type="match status" value="1"/>
</dbReference>
<keyword evidence="3 8" id="KW-1134">Transmembrane beta strand</keyword>
<protein>
    <submittedName>
        <fullName evidence="13">Outer membrane receptor proteins, mostly Fe transport</fullName>
    </submittedName>
</protein>
<dbReference type="InterPro" id="IPR008969">
    <property type="entry name" value="CarboxyPept-like_regulatory"/>
</dbReference>
<keyword evidence="14" id="KW-1185">Reference proteome</keyword>
<evidence type="ECO:0000256" key="10">
    <source>
        <dbReference type="SAM" id="SignalP"/>
    </source>
</evidence>
<dbReference type="SUPFAM" id="SSF56935">
    <property type="entry name" value="Porins"/>
    <property type="match status" value="1"/>
</dbReference>
<name>A0A1N7R5N4_9BACT</name>
<evidence type="ECO:0000256" key="8">
    <source>
        <dbReference type="PROSITE-ProRule" id="PRU01360"/>
    </source>
</evidence>
<dbReference type="OrthoDB" id="905812at2"/>